<dbReference type="Gramene" id="ABO94073">
    <property type="protein sequence ID" value="ABO94073"/>
    <property type="gene ID" value="OSTLU_28758"/>
</dbReference>
<feature type="domain" description="K Homology" evidence="4">
    <location>
        <begin position="252"/>
        <end position="325"/>
    </location>
</feature>
<evidence type="ECO:0000313" key="6">
    <source>
        <dbReference type="Proteomes" id="UP000001568"/>
    </source>
</evidence>
<sequence>MSSNDDGARDARGDDGNAARDADDAGGDASDDGGESAAPIDDGSFTLKFLISPSAAGSVIGKGGATINEFQALTGARIQLSRNREVFPGTNDRVVIVSGDLSAILQVLHLIITKLVADGEGIDRMGQPQVALVVPNSSCGCIIGKGGSKIRSFVEDSQADIKLSNQDRMLPGCNDRTLTITGTIDCVLRAVALVATTLCEDPAYATLVHRQSTYSVQSPLSLQGGGGGRRSGEFNRATPRRYGAGQGGGRDDETSILVTIPDSLIGAVLGRGGRTIAEVQVASGCRIKVSDRDDFFEGTRNRKVVISGSAEGVQMANYLLTQKLSAITAQMSFSGENPIL</sequence>
<evidence type="ECO:0000256" key="3">
    <source>
        <dbReference type="SAM" id="MobiDB-lite"/>
    </source>
</evidence>
<dbReference type="CDD" id="cd22437">
    <property type="entry name" value="KH-I_BTR1_rpt2"/>
    <property type="match status" value="1"/>
</dbReference>
<feature type="domain" description="K Homology" evidence="4">
    <location>
        <begin position="43"/>
        <end position="116"/>
    </location>
</feature>
<dbReference type="InterPro" id="IPR004088">
    <property type="entry name" value="KH_dom_type_1"/>
</dbReference>
<dbReference type="InterPro" id="IPR036612">
    <property type="entry name" value="KH_dom_type_1_sf"/>
</dbReference>
<dbReference type="Proteomes" id="UP000001568">
    <property type="component" value="Chromosome 1"/>
</dbReference>
<gene>
    <name evidence="5" type="ORF">OSTLU_28758</name>
</gene>
<dbReference type="GO" id="GO:0003723">
    <property type="term" value="F:RNA binding"/>
    <property type="evidence" value="ECO:0007669"/>
    <property type="project" value="UniProtKB-UniRule"/>
</dbReference>
<dbReference type="SUPFAM" id="SSF54791">
    <property type="entry name" value="Eukaryotic type KH-domain (KH-domain type I)"/>
    <property type="match status" value="3"/>
</dbReference>
<organism evidence="5 6">
    <name type="scientific">Ostreococcus lucimarinus (strain CCE9901)</name>
    <dbReference type="NCBI Taxonomy" id="436017"/>
    <lineage>
        <taxon>Eukaryota</taxon>
        <taxon>Viridiplantae</taxon>
        <taxon>Chlorophyta</taxon>
        <taxon>Mamiellophyceae</taxon>
        <taxon>Mamiellales</taxon>
        <taxon>Bathycoccaceae</taxon>
        <taxon>Ostreococcus</taxon>
    </lineage>
</organism>
<keyword evidence="6" id="KW-1185">Reference proteome</keyword>
<dbReference type="CDD" id="cd22514">
    <property type="entry name" value="KH-I_BTR1_rpt3"/>
    <property type="match status" value="1"/>
</dbReference>
<evidence type="ECO:0000313" key="5">
    <source>
        <dbReference type="EMBL" id="ABO94073.1"/>
    </source>
</evidence>
<dbReference type="PROSITE" id="PS50084">
    <property type="entry name" value="KH_TYPE_1"/>
    <property type="match status" value="3"/>
</dbReference>
<feature type="region of interest" description="Disordered" evidence="3">
    <location>
        <begin position="218"/>
        <end position="250"/>
    </location>
</feature>
<dbReference type="SMART" id="SM00322">
    <property type="entry name" value="KH"/>
    <property type="match status" value="3"/>
</dbReference>
<dbReference type="eggNOG" id="KOG2191">
    <property type="taxonomic scope" value="Eukaryota"/>
</dbReference>
<dbReference type="GeneID" id="5000022"/>
<accession>A4RQR8</accession>
<keyword evidence="1" id="KW-0677">Repeat</keyword>
<dbReference type="EMBL" id="CP000581">
    <property type="protein sequence ID" value="ABO94073.1"/>
    <property type="molecule type" value="Genomic_DNA"/>
</dbReference>
<feature type="domain" description="K Homology" evidence="4">
    <location>
        <begin position="126"/>
        <end position="199"/>
    </location>
</feature>
<feature type="region of interest" description="Disordered" evidence="3">
    <location>
        <begin position="1"/>
        <end position="38"/>
    </location>
</feature>
<dbReference type="KEGG" id="olu:OSTLU_28758"/>
<dbReference type="Gene3D" id="3.30.1370.10">
    <property type="entry name" value="K Homology domain, type 1"/>
    <property type="match status" value="3"/>
</dbReference>
<dbReference type="HOGENOM" id="CLU_022670_1_0_1"/>
<feature type="compositionally biased region" description="Basic and acidic residues" evidence="3">
    <location>
        <begin position="1"/>
        <end position="23"/>
    </location>
</feature>
<evidence type="ECO:0000256" key="2">
    <source>
        <dbReference type="PROSITE-ProRule" id="PRU00117"/>
    </source>
</evidence>
<dbReference type="OrthoDB" id="441329at2759"/>
<dbReference type="PANTHER" id="PTHR10288">
    <property type="entry name" value="KH DOMAIN CONTAINING RNA BINDING PROTEIN"/>
    <property type="match status" value="1"/>
</dbReference>
<feature type="compositionally biased region" description="Acidic residues" evidence="3">
    <location>
        <begin position="24"/>
        <end position="34"/>
    </location>
</feature>
<protein>
    <recommendedName>
        <fullName evidence="4">K Homology domain-containing protein</fullName>
    </recommendedName>
</protein>
<evidence type="ECO:0000259" key="4">
    <source>
        <dbReference type="SMART" id="SM00322"/>
    </source>
</evidence>
<dbReference type="Pfam" id="PF00013">
    <property type="entry name" value="KH_1"/>
    <property type="match status" value="3"/>
</dbReference>
<dbReference type="OMA" id="SIAKEPH"/>
<reference evidence="5 6" key="1">
    <citation type="journal article" date="2007" name="Proc. Natl. Acad. Sci. U.S.A.">
        <title>The tiny eukaryote Ostreococcus provides genomic insights into the paradox of plankton speciation.</title>
        <authorList>
            <person name="Palenik B."/>
            <person name="Grimwood J."/>
            <person name="Aerts A."/>
            <person name="Rouze P."/>
            <person name="Salamov A."/>
            <person name="Putnam N."/>
            <person name="Dupont C."/>
            <person name="Jorgensen R."/>
            <person name="Derelle E."/>
            <person name="Rombauts S."/>
            <person name="Zhou K."/>
            <person name="Otillar R."/>
            <person name="Merchant S.S."/>
            <person name="Podell S."/>
            <person name="Gaasterland T."/>
            <person name="Napoli C."/>
            <person name="Gendler K."/>
            <person name="Manuell A."/>
            <person name="Tai V."/>
            <person name="Vallon O."/>
            <person name="Piganeau G."/>
            <person name="Jancek S."/>
            <person name="Heijde M."/>
            <person name="Jabbari K."/>
            <person name="Bowler C."/>
            <person name="Lohr M."/>
            <person name="Robbens S."/>
            <person name="Werner G."/>
            <person name="Dubchak I."/>
            <person name="Pazour G.J."/>
            <person name="Ren Q."/>
            <person name="Paulsen I."/>
            <person name="Delwiche C."/>
            <person name="Schmutz J."/>
            <person name="Rokhsar D."/>
            <person name="Van de Peer Y."/>
            <person name="Moreau H."/>
            <person name="Grigoriev I.V."/>
        </authorList>
    </citation>
    <scope>NUCLEOTIDE SEQUENCE [LARGE SCALE GENOMIC DNA]</scope>
    <source>
        <strain evidence="5 6">CCE9901</strain>
    </source>
</reference>
<dbReference type="InterPro" id="IPR004087">
    <property type="entry name" value="KH_dom"/>
</dbReference>
<proteinExistence type="predicted"/>
<dbReference type="RefSeq" id="XP_001415781.1">
    <property type="nucleotide sequence ID" value="XM_001415744.1"/>
</dbReference>
<name>A4RQR8_OSTLU</name>
<dbReference type="AlphaFoldDB" id="A4RQR8"/>
<evidence type="ECO:0000256" key="1">
    <source>
        <dbReference type="ARBA" id="ARBA00022737"/>
    </source>
</evidence>
<keyword evidence="2" id="KW-0694">RNA-binding</keyword>